<evidence type="ECO:0000256" key="6">
    <source>
        <dbReference type="ARBA" id="ARBA00022917"/>
    </source>
</evidence>
<gene>
    <name evidence="12" type="primary">trpS</name>
    <name evidence="12" type="ORF">KUV50_06205</name>
</gene>
<dbReference type="Gene3D" id="3.40.50.620">
    <property type="entry name" value="HUPs"/>
    <property type="match status" value="1"/>
</dbReference>
<dbReference type="PANTHER" id="PTHR43766">
    <property type="entry name" value="TRYPTOPHAN--TRNA LIGASE, MITOCHONDRIAL"/>
    <property type="match status" value="1"/>
</dbReference>
<keyword evidence="5 10" id="KW-0067">ATP-binding</keyword>
<evidence type="ECO:0000256" key="8">
    <source>
        <dbReference type="ARBA" id="ARBA00049929"/>
    </source>
</evidence>
<dbReference type="PANTHER" id="PTHR43766:SF1">
    <property type="entry name" value="TRYPTOPHAN--TRNA LIGASE, MITOCHONDRIAL"/>
    <property type="match status" value="1"/>
</dbReference>
<dbReference type="GO" id="GO:0005829">
    <property type="term" value="C:cytosol"/>
    <property type="evidence" value="ECO:0007669"/>
    <property type="project" value="TreeGrafter"/>
</dbReference>
<dbReference type="SUPFAM" id="SSF52374">
    <property type="entry name" value="Nucleotidylyl transferase"/>
    <property type="match status" value="1"/>
</dbReference>
<sequence length="340" mass="38865">MSQQSIQQILSLIQPTGEIHLGNYLGAVRNWRNIQDKYSCVFGVADLHAMTMPYNPKKLREATWKMIYQLLAAGIKTENLFVQSLIPEHMELCWILSSVCSYGDLSRMVQFKDKSSYLRDSGGKDELVSSALFFYPVLQAADILIYRADHVPVGKDQEQHLELARGIAQRFNTTYKVDYFKTPQPLYTEVPKVLSLADPNKKMSKSLGDKHVINVFGDPRRIQKQINSAVTDSGEADPDSMSPGVANLFQILRVCGAEATYKRLEEDYRNSRLMYSDLKQSVSDVLLDYLAPMQERYAEITQEKRKYRDQIKASSADIRKKAQDTLREVREITGLQNVKY</sequence>
<evidence type="ECO:0000256" key="7">
    <source>
        <dbReference type="ARBA" id="ARBA00023146"/>
    </source>
</evidence>
<dbReference type="InterPro" id="IPR002305">
    <property type="entry name" value="aa-tRNA-synth_Ic"/>
</dbReference>
<dbReference type="AlphaFoldDB" id="A0A953HNC5"/>
<comment type="caution">
    <text evidence="12">The sequence shown here is derived from an EMBL/GenBank/DDBJ whole genome shotgun (WGS) entry which is preliminary data.</text>
</comment>
<protein>
    <recommendedName>
        <fullName evidence="2 9">Tryptophan--tRNA ligase</fullName>
        <ecNumber evidence="2 9">6.1.1.2</ecNumber>
    </recommendedName>
</protein>
<dbReference type="Gene3D" id="1.10.240.10">
    <property type="entry name" value="Tyrosyl-Transfer RNA Synthetase"/>
    <property type="match status" value="1"/>
</dbReference>
<evidence type="ECO:0000256" key="1">
    <source>
        <dbReference type="ARBA" id="ARBA00005594"/>
    </source>
</evidence>
<dbReference type="RefSeq" id="WP_222579236.1">
    <property type="nucleotide sequence ID" value="NZ_JAHVHU010000006.1"/>
</dbReference>
<dbReference type="InterPro" id="IPR002306">
    <property type="entry name" value="Trp-tRNA-ligase"/>
</dbReference>
<dbReference type="PROSITE" id="PS00178">
    <property type="entry name" value="AA_TRNA_LIGASE_I"/>
    <property type="match status" value="1"/>
</dbReference>
<keyword evidence="11" id="KW-0175">Coiled coil</keyword>
<evidence type="ECO:0000256" key="9">
    <source>
        <dbReference type="NCBIfam" id="TIGR00233"/>
    </source>
</evidence>
<dbReference type="CDD" id="cd00806">
    <property type="entry name" value="TrpRS_core"/>
    <property type="match status" value="1"/>
</dbReference>
<accession>A0A953HNC5</accession>
<evidence type="ECO:0000256" key="11">
    <source>
        <dbReference type="SAM" id="Coils"/>
    </source>
</evidence>
<reference evidence="12" key="1">
    <citation type="submission" date="2021-06" db="EMBL/GenBank/DDBJ databases">
        <title>44 bacteria genomes isolated from Dapeng, Shenzhen.</title>
        <authorList>
            <person name="Zheng W."/>
            <person name="Yu S."/>
            <person name="Huang Y."/>
        </authorList>
    </citation>
    <scope>NUCLEOTIDE SEQUENCE</scope>
    <source>
        <strain evidence="12">DP5N28-2</strain>
    </source>
</reference>
<keyword evidence="6 10" id="KW-0648">Protein biosynthesis</keyword>
<keyword evidence="13" id="KW-1185">Reference proteome</keyword>
<evidence type="ECO:0000313" key="12">
    <source>
        <dbReference type="EMBL" id="MBY5957713.1"/>
    </source>
</evidence>
<name>A0A953HNC5_9BACT</name>
<dbReference type="InterPro" id="IPR001412">
    <property type="entry name" value="aa-tRNA-synth_I_CS"/>
</dbReference>
<proteinExistence type="inferred from homology"/>
<comment type="catalytic activity">
    <reaction evidence="8">
        <text>tRNA(Trp) + L-tryptophan + ATP = L-tryptophyl-tRNA(Trp) + AMP + diphosphate + H(+)</text>
        <dbReference type="Rhea" id="RHEA:24080"/>
        <dbReference type="Rhea" id="RHEA-COMP:9671"/>
        <dbReference type="Rhea" id="RHEA-COMP:9705"/>
        <dbReference type="ChEBI" id="CHEBI:15378"/>
        <dbReference type="ChEBI" id="CHEBI:30616"/>
        <dbReference type="ChEBI" id="CHEBI:33019"/>
        <dbReference type="ChEBI" id="CHEBI:57912"/>
        <dbReference type="ChEBI" id="CHEBI:78442"/>
        <dbReference type="ChEBI" id="CHEBI:78535"/>
        <dbReference type="ChEBI" id="CHEBI:456215"/>
        <dbReference type="EC" id="6.1.1.2"/>
    </reaction>
</comment>
<evidence type="ECO:0000256" key="5">
    <source>
        <dbReference type="ARBA" id="ARBA00022840"/>
    </source>
</evidence>
<dbReference type="Pfam" id="PF00579">
    <property type="entry name" value="tRNA-synt_1b"/>
    <property type="match status" value="1"/>
</dbReference>
<dbReference type="GO" id="GO:0005524">
    <property type="term" value="F:ATP binding"/>
    <property type="evidence" value="ECO:0007669"/>
    <property type="project" value="UniProtKB-KW"/>
</dbReference>
<evidence type="ECO:0000256" key="3">
    <source>
        <dbReference type="ARBA" id="ARBA00022598"/>
    </source>
</evidence>
<dbReference type="EC" id="6.1.1.2" evidence="2 9"/>
<evidence type="ECO:0000256" key="2">
    <source>
        <dbReference type="ARBA" id="ARBA00013161"/>
    </source>
</evidence>
<dbReference type="InterPro" id="IPR014729">
    <property type="entry name" value="Rossmann-like_a/b/a_fold"/>
</dbReference>
<dbReference type="InterPro" id="IPR050203">
    <property type="entry name" value="Trp-tRNA_synthetase"/>
</dbReference>
<keyword evidence="4 10" id="KW-0547">Nucleotide-binding</keyword>
<comment type="similarity">
    <text evidence="1 10">Belongs to the class-I aminoacyl-tRNA synthetase family.</text>
</comment>
<organism evidence="12 13">
    <name type="scientific">Membranihabitans marinus</name>
    <dbReference type="NCBI Taxonomy" id="1227546"/>
    <lineage>
        <taxon>Bacteria</taxon>
        <taxon>Pseudomonadati</taxon>
        <taxon>Bacteroidota</taxon>
        <taxon>Saprospiria</taxon>
        <taxon>Saprospirales</taxon>
        <taxon>Saprospiraceae</taxon>
        <taxon>Membranihabitans</taxon>
    </lineage>
</organism>
<dbReference type="PRINTS" id="PR01039">
    <property type="entry name" value="TRNASYNTHTRP"/>
</dbReference>
<dbReference type="NCBIfam" id="TIGR00233">
    <property type="entry name" value="trpS"/>
    <property type="match status" value="1"/>
</dbReference>
<keyword evidence="7 10" id="KW-0030">Aminoacyl-tRNA synthetase</keyword>
<dbReference type="GO" id="GO:0004830">
    <property type="term" value="F:tryptophan-tRNA ligase activity"/>
    <property type="evidence" value="ECO:0007669"/>
    <property type="project" value="UniProtKB-UniRule"/>
</dbReference>
<dbReference type="Proteomes" id="UP000753961">
    <property type="component" value="Unassembled WGS sequence"/>
</dbReference>
<evidence type="ECO:0000313" key="13">
    <source>
        <dbReference type="Proteomes" id="UP000753961"/>
    </source>
</evidence>
<dbReference type="GO" id="GO:0006436">
    <property type="term" value="P:tryptophanyl-tRNA aminoacylation"/>
    <property type="evidence" value="ECO:0007669"/>
    <property type="project" value="UniProtKB-UniRule"/>
</dbReference>
<evidence type="ECO:0000256" key="4">
    <source>
        <dbReference type="ARBA" id="ARBA00022741"/>
    </source>
</evidence>
<keyword evidence="3 10" id="KW-0436">Ligase</keyword>
<dbReference type="FunFam" id="1.10.240.10:FF:000005">
    <property type="entry name" value="Tryptophan--tRNA ligase"/>
    <property type="match status" value="1"/>
</dbReference>
<evidence type="ECO:0000256" key="10">
    <source>
        <dbReference type="RuleBase" id="RU363036"/>
    </source>
</evidence>
<feature type="coiled-coil region" evidence="11">
    <location>
        <begin position="261"/>
        <end position="317"/>
    </location>
</feature>
<dbReference type="EMBL" id="JAHVHU010000006">
    <property type="protein sequence ID" value="MBY5957713.1"/>
    <property type="molecule type" value="Genomic_DNA"/>
</dbReference>